<feature type="transmembrane region" description="Helical" evidence="6">
    <location>
        <begin position="91"/>
        <end position="111"/>
    </location>
</feature>
<feature type="transmembrane region" description="Helical" evidence="6">
    <location>
        <begin position="205"/>
        <end position="222"/>
    </location>
</feature>
<dbReference type="AlphaFoldDB" id="A0A109UGY5"/>
<evidence type="ECO:0000256" key="2">
    <source>
        <dbReference type="ARBA" id="ARBA00022475"/>
    </source>
</evidence>
<dbReference type="PANTHER" id="PTHR30482">
    <property type="entry name" value="HIGH-AFFINITY BRANCHED-CHAIN AMINO ACID TRANSPORT SYSTEM PERMEASE"/>
    <property type="match status" value="1"/>
</dbReference>
<dbReference type="OrthoDB" id="9789927at2"/>
<dbReference type="Proteomes" id="UP000063781">
    <property type="component" value="Chromosome"/>
</dbReference>
<feature type="transmembrane region" description="Helical" evidence="6">
    <location>
        <begin position="242"/>
        <end position="267"/>
    </location>
</feature>
<evidence type="ECO:0000256" key="5">
    <source>
        <dbReference type="ARBA" id="ARBA00023136"/>
    </source>
</evidence>
<evidence type="ECO:0000256" key="1">
    <source>
        <dbReference type="ARBA" id="ARBA00004651"/>
    </source>
</evidence>
<dbReference type="InterPro" id="IPR001851">
    <property type="entry name" value="ABC_transp_permease"/>
</dbReference>
<evidence type="ECO:0000313" key="7">
    <source>
        <dbReference type="EMBL" id="AMC93405.1"/>
    </source>
</evidence>
<organism evidence="7 8">
    <name type="scientific">Erysipelothrix larvae</name>
    <dbReference type="NCBI Taxonomy" id="1514105"/>
    <lineage>
        <taxon>Bacteria</taxon>
        <taxon>Bacillati</taxon>
        <taxon>Bacillota</taxon>
        <taxon>Erysipelotrichia</taxon>
        <taxon>Erysipelotrichales</taxon>
        <taxon>Erysipelotrichaceae</taxon>
        <taxon>Erysipelothrix</taxon>
    </lineage>
</organism>
<dbReference type="InterPro" id="IPR043428">
    <property type="entry name" value="LivM-like"/>
</dbReference>
<dbReference type="GO" id="GO:0015658">
    <property type="term" value="F:branched-chain amino acid transmembrane transporter activity"/>
    <property type="evidence" value="ECO:0007669"/>
    <property type="project" value="InterPro"/>
</dbReference>
<evidence type="ECO:0000313" key="8">
    <source>
        <dbReference type="Proteomes" id="UP000063781"/>
    </source>
</evidence>
<keyword evidence="3 6" id="KW-0812">Transmembrane</keyword>
<keyword evidence="8" id="KW-1185">Reference proteome</keyword>
<gene>
    <name evidence="7" type="ORF">AOC36_05250</name>
</gene>
<protein>
    <submittedName>
        <fullName evidence="7">Branched-chain amino acid ABC transporter permease</fullName>
    </submittedName>
</protein>
<name>A0A109UGY5_9FIRM</name>
<feature type="transmembrane region" description="Helical" evidence="6">
    <location>
        <begin position="12"/>
        <end position="32"/>
    </location>
</feature>
<accession>A0A109UGY5</accession>
<feature type="transmembrane region" description="Helical" evidence="6">
    <location>
        <begin position="38"/>
        <end position="57"/>
    </location>
</feature>
<dbReference type="GO" id="GO:0005886">
    <property type="term" value="C:plasma membrane"/>
    <property type="evidence" value="ECO:0007669"/>
    <property type="project" value="UniProtKB-SubCell"/>
</dbReference>
<keyword evidence="5 6" id="KW-0472">Membrane</keyword>
<evidence type="ECO:0000256" key="3">
    <source>
        <dbReference type="ARBA" id="ARBA00022692"/>
    </source>
</evidence>
<proteinExistence type="predicted"/>
<dbReference type="CDD" id="cd06581">
    <property type="entry name" value="TM_PBP1_LivM_like"/>
    <property type="match status" value="1"/>
</dbReference>
<feature type="transmembrane region" description="Helical" evidence="6">
    <location>
        <begin position="64"/>
        <end position="85"/>
    </location>
</feature>
<feature type="transmembrane region" description="Helical" evidence="6">
    <location>
        <begin position="279"/>
        <end position="298"/>
    </location>
</feature>
<dbReference type="KEGG" id="erl:AOC36_05250"/>
<dbReference type="EMBL" id="CP013213">
    <property type="protein sequence ID" value="AMC93405.1"/>
    <property type="molecule type" value="Genomic_DNA"/>
</dbReference>
<evidence type="ECO:0000256" key="4">
    <source>
        <dbReference type="ARBA" id="ARBA00022989"/>
    </source>
</evidence>
<dbReference type="PANTHER" id="PTHR30482:SF10">
    <property type="entry name" value="HIGH-AFFINITY BRANCHED-CHAIN AMINO ACID TRANSPORT PROTEIN BRAE"/>
    <property type="match status" value="1"/>
</dbReference>
<evidence type="ECO:0000256" key="6">
    <source>
        <dbReference type="SAM" id="Phobius"/>
    </source>
</evidence>
<sequence>MTKRDLKSGAIWIACTLAIYAVFQLLISMRILQVSQQIAWITIGINIILAVSLNLILGVAGQFSLGHAGFMSIGAYSVAITLQFVDGYLGFVLGILVGLCISAIVSLIVAIPTLRLKGDYLAIATLGISEIIRIIITNLTITNGAIGITGIPRHVNFTTVYIFVVFSVYILTSITRSRFGRVWKGIQEDEIASSSMGVPLTRYKVSAFLIGACFASISGALYASYFRAIQPGLFDFNKSVDILVIVVLGGMGSYTGSVIAAIVIGLINLVFQGFAQERVIIYSILLIAMMILRPKGLLGSYELSFKRLFGRKDSYGNTKG</sequence>
<reference evidence="7 8" key="1">
    <citation type="submission" date="2015-10" db="EMBL/GenBank/DDBJ databases">
        <title>Erysipelothrix larvae sp. LV19 isolated from the larval gut of the rhinoceros beetle, Trypoxylus dichotomus.</title>
        <authorList>
            <person name="Lim S."/>
            <person name="Kim B.-C."/>
        </authorList>
    </citation>
    <scope>NUCLEOTIDE SEQUENCE [LARGE SCALE GENOMIC DNA]</scope>
    <source>
        <strain evidence="7 8">LV19</strain>
    </source>
</reference>
<keyword evidence="4 6" id="KW-1133">Transmembrane helix</keyword>
<comment type="subcellular location">
    <subcellularLocation>
        <location evidence="1">Cell membrane</location>
        <topology evidence="1">Multi-pass membrane protein</topology>
    </subcellularLocation>
</comment>
<dbReference type="RefSeq" id="WP_067632161.1">
    <property type="nucleotide sequence ID" value="NZ_CP013213.1"/>
</dbReference>
<feature type="transmembrane region" description="Helical" evidence="6">
    <location>
        <begin position="157"/>
        <end position="174"/>
    </location>
</feature>
<feature type="transmembrane region" description="Helical" evidence="6">
    <location>
        <begin position="131"/>
        <end position="151"/>
    </location>
</feature>
<dbReference type="STRING" id="1514105.AOC36_05250"/>
<keyword evidence="2" id="KW-1003">Cell membrane</keyword>
<dbReference type="Pfam" id="PF02653">
    <property type="entry name" value="BPD_transp_2"/>
    <property type="match status" value="1"/>
</dbReference>